<dbReference type="AlphaFoldDB" id="A0A1F6BLD1"/>
<dbReference type="STRING" id="1798468.A2110_01565"/>
<proteinExistence type="predicted"/>
<organism evidence="2 3">
    <name type="scientific">Candidatus Jorgensenbacteria bacterium GWA1_54_12</name>
    <dbReference type="NCBI Taxonomy" id="1798468"/>
    <lineage>
        <taxon>Bacteria</taxon>
        <taxon>Candidatus Joergenseniibacteriota</taxon>
    </lineage>
</organism>
<dbReference type="NCBIfam" id="TIGR02196">
    <property type="entry name" value="GlrX_YruB"/>
    <property type="match status" value="1"/>
</dbReference>
<evidence type="ECO:0000313" key="2">
    <source>
        <dbReference type="EMBL" id="OGG37731.1"/>
    </source>
</evidence>
<dbReference type="CDD" id="cd02976">
    <property type="entry name" value="NrdH"/>
    <property type="match status" value="1"/>
</dbReference>
<dbReference type="InterPro" id="IPR051548">
    <property type="entry name" value="Grx-like_ET"/>
</dbReference>
<comment type="caution">
    <text evidence="2">The sequence shown here is derived from an EMBL/GenBank/DDBJ whole genome shotgun (WGS) entry which is preliminary data.</text>
</comment>
<dbReference type="SUPFAM" id="SSF52833">
    <property type="entry name" value="Thioredoxin-like"/>
    <property type="match status" value="1"/>
</dbReference>
<dbReference type="PROSITE" id="PS51354">
    <property type="entry name" value="GLUTAREDOXIN_2"/>
    <property type="match status" value="1"/>
</dbReference>
<protein>
    <submittedName>
        <fullName evidence="2">NrdH-redoxin</fullName>
    </submittedName>
</protein>
<name>A0A1F6BLD1_9BACT</name>
<dbReference type="InterPro" id="IPR004045">
    <property type="entry name" value="Glutathione_S-Trfase_N"/>
</dbReference>
<dbReference type="PROSITE" id="PS50404">
    <property type="entry name" value="GST_NTER"/>
    <property type="match status" value="1"/>
</dbReference>
<accession>A0A1F6BLD1</accession>
<dbReference type="Gene3D" id="3.40.30.10">
    <property type="entry name" value="Glutaredoxin"/>
    <property type="match status" value="1"/>
</dbReference>
<dbReference type="EMBL" id="MFKH01000004">
    <property type="protein sequence ID" value="OGG37731.1"/>
    <property type="molecule type" value="Genomic_DNA"/>
</dbReference>
<dbReference type="InterPro" id="IPR036249">
    <property type="entry name" value="Thioredoxin-like_sf"/>
</dbReference>
<dbReference type="PANTHER" id="PTHR34386:SF1">
    <property type="entry name" value="GLUTAREDOXIN-LIKE PROTEIN NRDH"/>
    <property type="match status" value="1"/>
</dbReference>
<dbReference type="Proteomes" id="UP000176273">
    <property type="component" value="Unassembled WGS sequence"/>
</dbReference>
<gene>
    <name evidence="2" type="ORF">A2110_01565</name>
</gene>
<dbReference type="InterPro" id="IPR011911">
    <property type="entry name" value="GlrX_YruB"/>
</dbReference>
<evidence type="ECO:0000259" key="1">
    <source>
        <dbReference type="PROSITE" id="PS50404"/>
    </source>
</evidence>
<dbReference type="PANTHER" id="PTHR34386">
    <property type="entry name" value="GLUTAREDOXIN"/>
    <property type="match status" value="1"/>
</dbReference>
<evidence type="ECO:0000313" key="3">
    <source>
        <dbReference type="Proteomes" id="UP000176273"/>
    </source>
</evidence>
<dbReference type="Pfam" id="PF00462">
    <property type="entry name" value="Glutaredoxin"/>
    <property type="match status" value="1"/>
</dbReference>
<feature type="domain" description="GST N-terminal" evidence="1">
    <location>
        <begin position="2"/>
        <end position="78"/>
    </location>
</feature>
<dbReference type="GO" id="GO:0045454">
    <property type="term" value="P:cell redox homeostasis"/>
    <property type="evidence" value="ECO:0007669"/>
    <property type="project" value="TreeGrafter"/>
</dbReference>
<sequence length="78" mass="8842">MSKITIYTTPTCVYCKMTKQFFAEHNVQYEEKDVAENESAAHEMVEKSGQMGVPVIDIDGNIIVGFDKKKLSELLKIK</sequence>
<reference evidence="2 3" key="1">
    <citation type="journal article" date="2016" name="Nat. Commun.">
        <title>Thousands of microbial genomes shed light on interconnected biogeochemical processes in an aquifer system.</title>
        <authorList>
            <person name="Anantharaman K."/>
            <person name="Brown C.T."/>
            <person name="Hug L.A."/>
            <person name="Sharon I."/>
            <person name="Castelle C.J."/>
            <person name="Probst A.J."/>
            <person name="Thomas B.C."/>
            <person name="Singh A."/>
            <person name="Wilkins M.J."/>
            <person name="Karaoz U."/>
            <person name="Brodie E.L."/>
            <person name="Williams K.H."/>
            <person name="Hubbard S.S."/>
            <person name="Banfield J.F."/>
        </authorList>
    </citation>
    <scope>NUCLEOTIDE SEQUENCE [LARGE SCALE GENOMIC DNA]</scope>
</reference>
<dbReference type="GO" id="GO:0009055">
    <property type="term" value="F:electron transfer activity"/>
    <property type="evidence" value="ECO:0007669"/>
    <property type="project" value="TreeGrafter"/>
</dbReference>
<dbReference type="InterPro" id="IPR002109">
    <property type="entry name" value="Glutaredoxin"/>
</dbReference>